<dbReference type="Pfam" id="PF01551">
    <property type="entry name" value="Peptidase_M23"/>
    <property type="match status" value="1"/>
</dbReference>
<dbReference type="InterPro" id="IPR050570">
    <property type="entry name" value="Cell_wall_metabolism_enzyme"/>
</dbReference>
<dbReference type="Proteomes" id="UP000737171">
    <property type="component" value="Unassembled WGS sequence"/>
</dbReference>
<dbReference type="InterPro" id="IPR006311">
    <property type="entry name" value="TAT_signal"/>
</dbReference>
<dbReference type="InterPro" id="IPR016047">
    <property type="entry name" value="M23ase_b-sheet_dom"/>
</dbReference>
<feature type="region of interest" description="Disordered" evidence="1">
    <location>
        <begin position="343"/>
        <end position="367"/>
    </location>
</feature>
<feature type="signal peptide" evidence="2">
    <location>
        <begin position="1"/>
        <end position="26"/>
    </location>
</feature>
<evidence type="ECO:0000256" key="2">
    <source>
        <dbReference type="SAM" id="SignalP"/>
    </source>
</evidence>
<evidence type="ECO:0000313" key="4">
    <source>
        <dbReference type="EMBL" id="NRF70699.1"/>
    </source>
</evidence>
<keyword evidence="2" id="KW-0732">Signal</keyword>
<dbReference type="RefSeq" id="WP_173130347.1">
    <property type="nucleotide sequence ID" value="NZ_JABRWJ010000009.1"/>
</dbReference>
<keyword evidence="5" id="KW-1185">Reference proteome</keyword>
<comment type="caution">
    <text evidence="4">The sequence shown here is derived from an EMBL/GenBank/DDBJ whole genome shotgun (WGS) entry which is preliminary data.</text>
</comment>
<dbReference type="PROSITE" id="PS51318">
    <property type="entry name" value="TAT"/>
    <property type="match status" value="1"/>
</dbReference>
<evidence type="ECO:0000313" key="5">
    <source>
        <dbReference type="Proteomes" id="UP000737171"/>
    </source>
</evidence>
<name>A0ABX2EPU1_9BURK</name>
<dbReference type="PANTHER" id="PTHR21666:SF270">
    <property type="entry name" value="MUREIN HYDROLASE ACTIVATOR ENVC"/>
    <property type="match status" value="1"/>
</dbReference>
<evidence type="ECO:0000259" key="3">
    <source>
        <dbReference type="Pfam" id="PF01551"/>
    </source>
</evidence>
<proteinExistence type="predicted"/>
<dbReference type="EMBL" id="JABRWJ010000009">
    <property type="protein sequence ID" value="NRF70699.1"/>
    <property type="molecule type" value="Genomic_DNA"/>
</dbReference>
<feature type="domain" description="M23ase beta-sheet core" evidence="3">
    <location>
        <begin position="219"/>
        <end position="314"/>
    </location>
</feature>
<accession>A0ABX2EPU1</accession>
<sequence length="374" mass="39444">MPASLLPSRRQVLLSGAALVTAPAFAASPVALSALDDFAIVRSSGRWWLVGELLAAHPGGGTIELRGLHAFGPGAAAPRLLTLTPAELQAAGALPRGKPLERAALAGGESATLYLWHALTGDDSPPPALRLELATDAGTAALDVAVQPPIALRPPLRGGPWVAVYDPAFPFGHRRSAFERDGRRFIPARFAIDWIRLDERGRAAPDSEQARFDRWHGLGHEVLAVADATVVAVRNDRDDVLDAPRPATRWSPEDVAGNYVCLEAGAGRFVFYEHLLRGSVSVAAGQSVKAGQVIALVGRSGVNSSGPHLHFHVAAGPSLLHAQGRPWGLGGFRVLGSYTSMDEAESGRPWRPVDAAAESRSALPPPNAVLQFPA</sequence>
<dbReference type="SUPFAM" id="SSF51261">
    <property type="entry name" value="Duplicated hybrid motif"/>
    <property type="match status" value="1"/>
</dbReference>
<feature type="chain" id="PRO_5045854322" evidence="2">
    <location>
        <begin position="27"/>
        <end position="374"/>
    </location>
</feature>
<dbReference type="CDD" id="cd12797">
    <property type="entry name" value="M23_peptidase"/>
    <property type="match status" value="1"/>
</dbReference>
<protein>
    <submittedName>
        <fullName evidence="4">M23 family metallopeptidase</fullName>
    </submittedName>
</protein>
<dbReference type="PANTHER" id="PTHR21666">
    <property type="entry name" value="PEPTIDASE-RELATED"/>
    <property type="match status" value="1"/>
</dbReference>
<dbReference type="Gene3D" id="2.70.70.10">
    <property type="entry name" value="Glucose Permease (Domain IIA)"/>
    <property type="match status" value="1"/>
</dbReference>
<organism evidence="4 5">
    <name type="scientific">Pseudaquabacterium terrae</name>
    <dbReference type="NCBI Taxonomy" id="2732868"/>
    <lineage>
        <taxon>Bacteria</taxon>
        <taxon>Pseudomonadati</taxon>
        <taxon>Pseudomonadota</taxon>
        <taxon>Betaproteobacteria</taxon>
        <taxon>Burkholderiales</taxon>
        <taxon>Sphaerotilaceae</taxon>
        <taxon>Pseudaquabacterium</taxon>
    </lineage>
</organism>
<evidence type="ECO:0000256" key="1">
    <source>
        <dbReference type="SAM" id="MobiDB-lite"/>
    </source>
</evidence>
<reference evidence="4 5" key="1">
    <citation type="submission" date="2020-05" db="EMBL/GenBank/DDBJ databases">
        <title>Aquincola sp. isolate from soil.</title>
        <authorList>
            <person name="Han J."/>
            <person name="Kim D.-U."/>
        </authorList>
    </citation>
    <scope>NUCLEOTIDE SEQUENCE [LARGE SCALE GENOMIC DNA]</scope>
    <source>
        <strain evidence="4 5">S2</strain>
    </source>
</reference>
<gene>
    <name evidence="4" type="ORF">HLB44_27205</name>
</gene>
<dbReference type="InterPro" id="IPR011055">
    <property type="entry name" value="Dup_hybrid_motif"/>
</dbReference>